<dbReference type="EMBL" id="CP029556">
    <property type="protein sequence ID" value="AXA84356.1"/>
    <property type="molecule type" value="Genomic_DNA"/>
</dbReference>
<dbReference type="AlphaFoldDB" id="A0A344J5P6"/>
<keyword evidence="3" id="KW-1185">Reference proteome</keyword>
<feature type="compositionally biased region" description="Basic and acidic residues" evidence="1">
    <location>
        <begin position="41"/>
        <end position="50"/>
    </location>
</feature>
<evidence type="ECO:0000313" key="2">
    <source>
        <dbReference type="EMBL" id="AXA84356.1"/>
    </source>
</evidence>
<dbReference type="OrthoDB" id="9880751at2"/>
<dbReference type="Proteomes" id="UP000251842">
    <property type="component" value="Chromosome"/>
</dbReference>
<protein>
    <submittedName>
        <fullName evidence="2">Uncharacterized protein</fullName>
    </submittedName>
</protein>
<gene>
    <name evidence="2" type="ORF">DCD74_06325</name>
</gene>
<organism evidence="2 3">
    <name type="scientific">Solilutibacter oculi</name>
    <dbReference type="NCBI Taxonomy" id="2698682"/>
    <lineage>
        <taxon>Bacteria</taxon>
        <taxon>Pseudomonadati</taxon>
        <taxon>Pseudomonadota</taxon>
        <taxon>Gammaproteobacteria</taxon>
        <taxon>Lysobacterales</taxon>
        <taxon>Lysobacteraceae</taxon>
        <taxon>Solilutibacter</taxon>
    </lineage>
</organism>
<dbReference type="RefSeq" id="WP_112926569.1">
    <property type="nucleotide sequence ID" value="NZ_CP029556.1"/>
</dbReference>
<evidence type="ECO:0000313" key="3">
    <source>
        <dbReference type="Proteomes" id="UP000251842"/>
    </source>
</evidence>
<feature type="compositionally biased region" description="Basic and acidic residues" evidence="1">
    <location>
        <begin position="1"/>
        <end position="10"/>
    </location>
</feature>
<reference evidence="3" key="1">
    <citation type="submission" date="2018-05" db="EMBL/GenBank/DDBJ databases">
        <title>Luteimonas pekinense sp. nov., isolated from human Meibomian gland secretions, Beijing, China.</title>
        <authorList>
            <person name="Wen T."/>
            <person name="Bai H."/>
            <person name="Lv H."/>
        </authorList>
    </citation>
    <scope>NUCLEOTIDE SEQUENCE [LARGE SCALE GENOMIC DNA]</scope>
    <source>
        <strain evidence="3">83-4</strain>
    </source>
</reference>
<dbReference type="KEGG" id="lue:DCD74_06325"/>
<sequence>MPNTPKKPDDELMTSPVLPGEDPNAELDPDVAARAEAQVAENERLEREAAYDNPDPDTGADA</sequence>
<name>A0A344J5P6_9GAMM</name>
<proteinExistence type="predicted"/>
<feature type="region of interest" description="Disordered" evidence="1">
    <location>
        <begin position="1"/>
        <end position="62"/>
    </location>
</feature>
<accession>A0A344J5P6</accession>
<evidence type="ECO:0000256" key="1">
    <source>
        <dbReference type="SAM" id="MobiDB-lite"/>
    </source>
</evidence>